<dbReference type="KEGG" id="mflu:HZU40_06605"/>
<accession>A0A1G4WZ76</accession>
<reference evidence="2" key="1">
    <citation type="submission" date="2016-10" db="EMBL/GenBank/DDBJ databases">
        <authorList>
            <person name="de Groot N.N."/>
        </authorList>
    </citation>
    <scope>NUCLEOTIDE SEQUENCE [LARGE SCALE GENOMIC DNA]</scope>
    <source>
        <strain evidence="2">UNC267MFSha1.1M11</strain>
    </source>
</reference>
<dbReference type="EMBL" id="CP059894">
    <property type="protein sequence ID" value="QNJ93963.1"/>
    <property type="molecule type" value="Genomic_DNA"/>
</dbReference>
<dbReference type="EMBL" id="FMUB01000015">
    <property type="protein sequence ID" value="SCX32754.1"/>
    <property type="molecule type" value="Genomic_DNA"/>
</dbReference>
<evidence type="ECO:0000313" key="3">
    <source>
        <dbReference type="Proteomes" id="UP000199707"/>
    </source>
</evidence>
<gene>
    <name evidence="1" type="ORF">HZU40_06605</name>
    <name evidence="2" type="ORF">SAMN02799620_05691</name>
</gene>
<reference evidence="1 4" key="3">
    <citation type="submission" date="2020-07" db="EMBL/GenBank/DDBJ databases">
        <title>Draft genome sequence of four isobutane-metabolizing strains capable of cometabolically degrading diverse ether contaminants.</title>
        <authorList>
            <person name="Chen W."/>
            <person name="Faulkner N."/>
            <person name="Smith C."/>
            <person name="Hyman M."/>
        </authorList>
    </citation>
    <scope>NUCLEOTIDE SEQUENCE [LARGE SCALE GENOMIC DNA]</scope>
    <source>
        <strain evidence="1 4">2A</strain>
    </source>
</reference>
<evidence type="ECO:0000313" key="2">
    <source>
        <dbReference type="EMBL" id="SCX32754.1"/>
    </source>
</evidence>
<evidence type="ECO:0000313" key="1">
    <source>
        <dbReference type="EMBL" id="QNJ93963.1"/>
    </source>
</evidence>
<dbReference type="Proteomes" id="UP000199707">
    <property type="component" value="Unassembled WGS sequence"/>
</dbReference>
<dbReference type="RefSeq" id="WP_090363818.1">
    <property type="nucleotide sequence ID" value="NZ_CP059894.1"/>
</dbReference>
<proteinExistence type="predicted"/>
<name>A0A1G4WZ76_9MYCO</name>
<dbReference type="AlphaFoldDB" id="A0A1G4WZ76"/>
<organism evidence="2 3">
    <name type="scientific">Mycolicibacterium fluoranthenivorans</name>
    <dbReference type="NCBI Taxonomy" id="258505"/>
    <lineage>
        <taxon>Bacteria</taxon>
        <taxon>Bacillati</taxon>
        <taxon>Actinomycetota</taxon>
        <taxon>Actinomycetes</taxon>
        <taxon>Mycobacteriales</taxon>
        <taxon>Mycobacteriaceae</taxon>
        <taxon>Mycolicibacterium</taxon>
    </lineage>
</organism>
<protein>
    <submittedName>
        <fullName evidence="2">Uncharacterized protein</fullName>
    </submittedName>
</protein>
<dbReference type="STRING" id="1502745.SAMN02799620_05691"/>
<evidence type="ECO:0000313" key="4">
    <source>
        <dbReference type="Proteomes" id="UP000515498"/>
    </source>
</evidence>
<sequence>MSLKTLAAAPPSGRPRPLLINDDGYSTAVIRQGAPIPWTDTTLAAGHFGQVRGLLDPDSHWIDVRRLMAAHLAARPELVEAMGARSRTGYPLRTLLGDEALLESLLEVLGTVSHTTRRGLVLYTPSPAAWLSWAHQIAGSPIDAVDPDRADSASIYVAEWLGRLGELTVALVLLDARGTPCKTAERLDGYTSIANVAGHFDWSVALWHDGGIETAAGDPGIVVIPDQFWTATAEVPEGEVLLTTIPDSAQPEHVLDQLATLR</sequence>
<dbReference type="Proteomes" id="UP000515498">
    <property type="component" value="Chromosome"/>
</dbReference>
<reference evidence="3" key="2">
    <citation type="submission" date="2016-10" db="EMBL/GenBank/DDBJ databases">
        <authorList>
            <person name="Varghese N."/>
            <person name="Submissions S."/>
        </authorList>
    </citation>
    <scope>NUCLEOTIDE SEQUENCE [LARGE SCALE GENOMIC DNA]</scope>
    <source>
        <strain evidence="3">UNC267MFSha1.1M11</strain>
    </source>
</reference>